<keyword evidence="1" id="KW-1133">Transmembrane helix</keyword>
<reference evidence="2 3" key="1">
    <citation type="submission" date="2019-11" db="EMBL/GenBank/DDBJ databases">
        <title>Draft genome of Amycolatopsis RM579.</title>
        <authorList>
            <person name="Duangmal K."/>
            <person name="Mingma R."/>
        </authorList>
    </citation>
    <scope>NUCLEOTIDE SEQUENCE [LARGE SCALE GENOMIC DNA]</scope>
    <source>
        <strain evidence="2 3">RM579</strain>
    </source>
</reference>
<evidence type="ECO:0000313" key="3">
    <source>
        <dbReference type="Proteomes" id="UP000440096"/>
    </source>
</evidence>
<keyword evidence="1" id="KW-0812">Transmembrane</keyword>
<sequence>MIVVKSGRPWAHAATGVTGAAYHFLLLPAVAELPAPAWAKAAGYGWLVLDGALGGAQVAKLNPEITHQLRSGAHLPAAVWVAAAGLSGTWWLAVVGVLFAIMQAGSTLLINTKLLRPWTFWVQAGLNVTWMAAVAVTLA</sequence>
<comment type="caution">
    <text evidence="2">The sequence shown here is derived from an EMBL/GenBank/DDBJ whole genome shotgun (WGS) entry which is preliminary data.</text>
</comment>
<name>A0A6N7Z0Y3_9PSEU</name>
<proteinExistence type="predicted"/>
<keyword evidence="1" id="KW-0472">Membrane</keyword>
<feature type="transmembrane region" description="Helical" evidence="1">
    <location>
        <begin position="77"/>
        <end position="100"/>
    </location>
</feature>
<feature type="transmembrane region" description="Helical" evidence="1">
    <location>
        <begin position="120"/>
        <end position="138"/>
    </location>
</feature>
<protein>
    <submittedName>
        <fullName evidence="2">Uncharacterized protein</fullName>
    </submittedName>
</protein>
<dbReference type="AlphaFoldDB" id="A0A6N7Z0Y3"/>
<keyword evidence="3" id="KW-1185">Reference proteome</keyword>
<dbReference type="RefSeq" id="WP_154755509.1">
    <property type="nucleotide sequence ID" value="NZ_WMBA01000004.1"/>
</dbReference>
<organism evidence="2 3">
    <name type="scientific">Amycolatopsis pithecellobii</name>
    <dbReference type="NCBI Taxonomy" id="664692"/>
    <lineage>
        <taxon>Bacteria</taxon>
        <taxon>Bacillati</taxon>
        <taxon>Actinomycetota</taxon>
        <taxon>Actinomycetes</taxon>
        <taxon>Pseudonocardiales</taxon>
        <taxon>Pseudonocardiaceae</taxon>
        <taxon>Amycolatopsis</taxon>
    </lineage>
</organism>
<gene>
    <name evidence="2" type="ORF">GKO32_04640</name>
</gene>
<evidence type="ECO:0000256" key="1">
    <source>
        <dbReference type="SAM" id="Phobius"/>
    </source>
</evidence>
<dbReference type="Proteomes" id="UP000440096">
    <property type="component" value="Unassembled WGS sequence"/>
</dbReference>
<dbReference type="EMBL" id="WMBA01000004">
    <property type="protein sequence ID" value="MTD53270.1"/>
    <property type="molecule type" value="Genomic_DNA"/>
</dbReference>
<evidence type="ECO:0000313" key="2">
    <source>
        <dbReference type="EMBL" id="MTD53270.1"/>
    </source>
</evidence>
<accession>A0A6N7Z0Y3</accession>